<gene>
    <name evidence="9 10" type="primary">cas2</name>
    <name evidence="10" type="ORF">MAMT_00621</name>
</gene>
<proteinExistence type="inferred from homology"/>
<keyword evidence="7 9" id="KW-0460">Magnesium</keyword>
<comment type="function">
    <text evidence="9">CRISPR (clustered regularly interspaced short palindromic repeat), is an adaptive immune system that provides protection against mobile genetic elements (viruses, transposable elements and conjugative plasmids). CRISPR clusters contain sequences complementary to antecedent mobile elements and target invading nucleic acids. CRISPR clusters are transcribed and processed into CRISPR RNA (crRNA). Functions as a ssRNA-specific endoribonuclease. Involved in the integration of spacer DNA into the CRISPR cassette.</text>
</comment>
<keyword evidence="6 9" id="KW-0378">Hydrolase</keyword>
<dbReference type="Pfam" id="PF09827">
    <property type="entry name" value="CRISPR_Cas2"/>
    <property type="match status" value="1"/>
</dbReference>
<evidence type="ECO:0000256" key="6">
    <source>
        <dbReference type="ARBA" id="ARBA00022801"/>
    </source>
</evidence>
<sequence>MTEERPCPDSRNTEDTCWWEEAFASLPYKRSPPGEKKMLSIIAYDIADQRRLARVGRICEDYGMRVQYSVFECYLEPEQLDELWGKLQDELDFEEDRIVAYTLDAKCAKKIRTGGTMVCSERVVCYLV</sequence>
<dbReference type="PANTHER" id="PTHR34405:SF3">
    <property type="entry name" value="CRISPR-ASSOCIATED ENDORIBONUCLEASE CAS2 3"/>
    <property type="match status" value="1"/>
</dbReference>
<evidence type="ECO:0000256" key="3">
    <source>
        <dbReference type="ARBA" id="ARBA00022722"/>
    </source>
</evidence>
<dbReference type="OrthoDB" id="9798176at2"/>
<accession>A0A5E6M755</accession>
<dbReference type="EC" id="3.1.-.-" evidence="9"/>
<evidence type="ECO:0000256" key="9">
    <source>
        <dbReference type="HAMAP-Rule" id="MF_01471"/>
    </source>
</evidence>
<evidence type="ECO:0000256" key="2">
    <source>
        <dbReference type="ARBA" id="ARBA00009959"/>
    </source>
</evidence>
<evidence type="ECO:0000313" key="11">
    <source>
        <dbReference type="Proteomes" id="UP000334923"/>
    </source>
</evidence>
<dbReference type="AlphaFoldDB" id="A0A5E6M755"/>
<keyword evidence="5 9" id="KW-0255">Endonuclease</keyword>
<dbReference type="GO" id="GO:0016787">
    <property type="term" value="F:hydrolase activity"/>
    <property type="evidence" value="ECO:0007669"/>
    <property type="project" value="UniProtKB-KW"/>
</dbReference>
<dbReference type="GO" id="GO:0051607">
    <property type="term" value="P:defense response to virus"/>
    <property type="evidence" value="ECO:0007669"/>
    <property type="project" value="UniProtKB-UniRule"/>
</dbReference>
<comment type="subunit">
    <text evidence="9">Homodimer, forms a heterotetramer with a Cas1 homodimer.</text>
</comment>
<dbReference type="GO" id="GO:0004521">
    <property type="term" value="F:RNA endonuclease activity"/>
    <property type="evidence" value="ECO:0007669"/>
    <property type="project" value="InterPro"/>
</dbReference>
<evidence type="ECO:0000313" key="10">
    <source>
        <dbReference type="EMBL" id="VVM05369.1"/>
    </source>
</evidence>
<feature type="binding site" evidence="9">
    <location>
        <position position="45"/>
    </location>
    <ligand>
        <name>Mg(2+)</name>
        <dbReference type="ChEBI" id="CHEBI:18420"/>
        <note>catalytic</note>
    </ligand>
</feature>
<dbReference type="Proteomes" id="UP000334923">
    <property type="component" value="Unassembled WGS sequence"/>
</dbReference>
<organism evidence="10 11">
    <name type="scientific">Methylacidimicrobium tartarophylax</name>
    <dbReference type="NCBI Taxonomy" id="1041768"/>
    <lineage>
        <taxon>Bacteria</taxon>
        <taxon>Pseudomonadati</taxon>
        <taxon>Verrucomicrobiota</taxon>
        <taxon>Methylacidimicrobium</taxon>
    </lineage>
</organism>
<dbReference type="Gene3D" id="3.30.70.240">
    <property type="match status" value="1"/>
</dbReference>
<keyword evidence="8 9" id="KW-0051">Antiviral defense</keyword>
<keyword evidence="4 9" id="KW-0479">Metal-binding</keyword>
<dbReference type="HAMAP" id="MF_01471">
    <property type="entry name" value="Cas2"/>
    <property type="match status" value="1"/>
</dbReference>
<evidence type="ECO:0000256" key="5">
    <source>
        <dbReference type="ARBA" id="ARBA00022759"/>
    </source>
</evidence>
<dbReference type="NCBIfam" id="TIGR01573">
    <property type="entry name" value="cas2"/>
    <property type="match status" value="1"/>
</dbReference>
<evidence type="ECO:0000256" key="4">
    <source>
        <dbReference type="ARBA" id="ARBA00022723"/>
    </source>
</evidence>
<evidence type="ECO:0000256" key="1">
    <source>
        <dbReference type="ARBA" id="ARBA00001946"/>
    </source>
</evidence>
<comment type="similarity">
    <text evidence="2 9">Belongs to the CRISPR-associated endoribonuclease Cas2 protein family.</text>
</comment>
<keyword evidence="11" id="KW-1185">Reference proteome</keyword>
<dbReference type="InterPro" id="IPR019199">
    <property type="entry name" value="Virulence_VapD/CRISPR_Cas2"/>
</dbReference>
<dbReference type="InterPro" id="IPR021127">
    <property type="entry name" value="CRISPR_associated_Cas2"/>
</dbReference>
<dbReference type="EMBL" id="CABFVA020000021">
    <property type="protein sequence ID" value="VVM05369.1"/>
    <property type="molecule type" value="Genomic_DNA"/>
</dbReference>
<dbReference type="GO" id="GO:0043571">
    <property type="term" value="P:maintenance of CRISPR repeat elements"/>
    <property type="evidence" value="ECO:0007669"/>
    <property type="project" value="UniProtKB-UniRule"/>
</dbReference>
<evidence type="ECO:0000256" key="7">
    <source>
        <dbReference type="ARBA" id="ARBA00022842"/>
    </source>
</evidence>
<name>A0A5E6M755_9BACT</name>
<dbReference type="GO" id="GO:0046872">
    <property type="term" value="F:metal ion binding"/>
    <property type="evidence" value="ECO:0007669"/>
    <property type="project" value="UniProtKB-UniRule"/>
</dbReference>
<comment type="cofactor">
    <cofactor evidence="1 9">
        <name>Mg(2+)</name>
        <dbReference type="ChEBI" id="CHEBI:18420"/>
    </cofactor>
</comment>
<evidence type="ECO:0000256" key="8">
    <source>
        <dbReference type="ARBA" id="ARBA00023118"/>
    </source>
</evidence>
<dbReference type="CDD" id="cd09725">
    <property type="entry name" value="Cas2_I_II_III"/>
    <property type="match status" value="1"/>
</dbReference>
<dbReference type="SUPFAM" id="SSF143430">
    <property type="entry name" value="TTP0101/SSO1404-like"/>
    <property type="match status" value="1"/>
</dbReference>
<keyword evidence="3 9" id="KW-0540">Nuclease</keyword>
<reference evidence="10 11" key="1">
    <citation type="submission" date="2019-09" db="EMBL/GenBank/DDBJ databases">
        <authorList>
            <person name="Cremers G."/>
        </authorList>
    </citation>
    <scope>NUCLEOTIDE SEQUENCE [LARGE SCALE GENOMIC DNA]</scope>
    <source>
        <strain evidence="10">4A</strain>
    </source>
</reference>
<protein>
    <recommendedName>
        <fullName evidence="9">CRISPR-associated endoribonuclease Cas2</fullName>
        <ecNumber evidence="9">3.1.-.-</ecNumber>
    </recommendedName>
</protein>
<dbReference type="PANTHER" id="PTHR34405">
    <property type="entry name" value="CRISPR-ASSOCIATED ENDORIBONUCLEASE CAS2"/>
    <property type="match status" value="1"/>
</dbReference>